<feature type="compositionally biased region" description="Basic and acidic residues" evidence="1">
    <location>
        <begin position="782"/>
        <end position="800"/>
    </location>
</feature>
<proteinExistence type="predicted"/>
<comment type="caution">
    <text evidence="3">The sequence shown here is derived from an EMBL/GenBank/DDBJ whole genome shotgun (WGS) entry which is preliminary data.</text>
</comment>
<feature type="region of interest" description="Disordered" evidence="1">
    <location>
        <begin position="143"/>
        <end position="218"/>
    </location>
</feature>
<keyword evidence="2" id="KW-0812">Transmembrane</keyword>
<feature type="compositionally biased region" description="Polar residues" evidence="1">
    <location>
        <begin position="172"/>
        <end position="192"/>
    </location>
</feature>
<organism evidence="3 4">
    <name type="scientific">Cyanidiococcus yangmingshanensis</name>
    <dbReference type="NCBI Taxonomy" id="2690220"/>
    <lineage>
        <taxon>Eukaryota</taxon>
        <taxon>Rhodophyta</taxon>
        <taxon>Bangiophyceae</taxon>
        <taxon>Cyanidiales</taxon>
        <taxon>Cyanidiaceae</taxon>
        <taxon>Cyanidiococcus</taxon>
    </lineage>
</organism>
<protein>
    <recommendedName>
        <fullName evidence="5">Transmembrane protein</fullName>
    </recommendedName>
</protein>
<keyword evidence="2" id="KW-0472">Membrane</keyword>
<feature type="compositionally biased region" description="Basic and acidic residues" evidence="1">
    <location>
        <begin position="415"/>
        <end position="424"/>
    </location>
</feature>
<feature type="region of interest" description="Disordered" evidence="1">
    <location>
        <begin position="405"/>
        <end position="435"/>
    </location>
</feature>
<dbReference type="AlphaFoldDB" id="A0A7J7INT4"/>
<evidence type="ECO:0000313" key="3">
    <source>
        <dbReference type="EMBL" id="KAF6004678.1"/>
    </source>
</evidence>
<evidence type="ECO:0000313" key="4">
    <source>
        <dbReference type="Proteomes" id="UP000530660"/>
    </source>
</evidence>
<feature type="compositionally biased region" description="Basic and acidic residues" evidence="1">
    <location>
        <begin position="758"/>
        <end position="770"/>
    </location>
</feature>
<feature type="transmembrane region" description="Helical" evidence="2">
    <location>
        <begin position="976"/>
        <end position="998"/>
    </location>
</feature>
<accession>A0A7J7INT4</accession>
<feature type="compositionally biased region" description="Polar residues" evidence="1">
    <location>
        <begin position="206"/>
        <end position="218"/>
    </location>
</feature>
<dbReference type="EMBL" id="VWRR01000003">
    <property type="protein sequence ID" value="KAF6004678.1"/>
    <property type="molecule type" value="Genomic_DNA"/>
</dbReference>
<evidence type="ECO:0008006" key="5">
    <source>
        <dbReference type="Google" id="ProtNLM"/>
    </source>
</evidence>
<gene>
    <name evidence="3" type="ORF">F1559_005003</name>
</gene>
<keyword evidence="4" id="KW-1185">Reference proteome</keyword>
<feature type="compositionally biased region" description="Polar residues" evidence="1">
    <location>
        <begin position="148"/>
        <end position="163"/>
    </location>
</feature>
<sequence>MTLGGRTAHWCALAPTPSDGRISAGAAAARNSEAAFATEHIPCGLATGRAASLRLSCPDDESNSILTLAESVDGPDVVRRAASAASSFSQEPSTWFSLAHDDIHDAEDADSGIGSNSLMVAMIRDLLEPEDVDVMPVMLRGDRGMPQMIQNTEPYDSLSVTSRSRMRGAATPGQQLAQRSQIHQTSVSQASMQRCRPPQQPGAGTRSESLDTSARGTSASVSGSIASAFGPLACHPSGSIAETDPVAPADTSQTSDKMLAGLVKKRYARCRFFHPADEEAAYDYLIWWLEMDPEHCKELELMNLSPSLRQRLQPILQRLSAQLTRSQALASMTPLEERDRTLPVPSPIAASSEPENQNLGVVETLNGVRVHSPTGTTQPLPHQTPLVSMRDAEHPRQQQQQQLMTALQSPVSDPRTLDRDEGNGEKFSGGFDTPFMQVTNVPESYQRDLQSFSVSDESLRVLQIPMTPGPWTLRTEDCELEPLSANTADEGEVLTNATLIRNPNACLRLAVTKQCVDSSSTIRATASSLTRTSASVERSMSVVTPSREAAAIANTLPDALTTPPMSASELEHLDRARAKHHVGALDSRRFPRSLPAAHRPQRAAFGPPSVHNDMTSVSIRQTKQETKDDARVPFERPVGVGCDANACWTAATCTCLESSTSNILYASRNAHSDVLDEAMMAVSGSSLDGPSAIQFAQVHAAFPNDVHVPSPGQANANNPPGLLPQHRLDLEPHEARSSMRPLSASSEPMQPFRPPSKVVDHDHSELERLSRHATTPLSSTESVHEVPSARDDHRDTRRPLQHDSCLNNTEFITFLSSVDPLRCLAHRALVWCDGLLSWVAEFMLERFLLHRRIRARCVSAGQWIRDAFRIGSSSLTRSVSLRWWNVMAWAGSTHSLRLPSSSLRWRPGSRRRLVHRLGQVCLSVDTAFVTLYAVLLPRIGSHIFDQQQSLQHSWPVSPNGSSALSMMNEAPRPVPLGLWILHLTWHFFALICLLSGNWPPEHQAWTAYGLIEWAAMTSNILVIGSAAYSFVRGWHETPYPRCLQWMEMDSQTSIVTAYILAAFQTRVPGGRSGNRARNHPAYGLGRVRRLRISPRLVIGERGFLKRQPLPKPWPVWTDPLFWASLASQLLLSGLPILAASYQTTFLLVIVLVTLSRLERSRS</sequence>
<keyword evidence="2" id="KW-1133">Transmembrane helix</keyword>
<dbReference type="OrthoDB" id="10673178at2759"/>
<feature type="transmembrane region" description="Helical" evidence="2">
    <location>
        <begin position="1010"/>
        <end position="1031"/>
    </location>
</feature>
<evidence type="ECO:0000256" key="2">
    <source>
        <dbReference type="SAM" id="Phobius"/>
    </source>
</evidence>
<name>A0A7J7INT4_9RHOD</name>
<reference evidence="3 4" key="1">
    <citation type="journal article" date="2020" name="J. Phycol.">
        <title>Comparative genome analysis reveals Cyanidiococcus gen. nov., a new extremophilic red algal genus sister to Cyanidioschyzon (Cyanidioschyzonaceae, Rhodophyta).</title>
        <authorList>
            <person name="Liu S.-L."/>
            <person name="Chiang Y.-R."/>
            <person name="Yoon H.S."/>
            <person name="Fu H.-Y."/>
        </authorList>
    </citation>
    <scope>NUCLEOTIDE SEQUENCE [LARGE SCALE GENOMIC DNA]</scope>
    <source>
        <strain evidence="3 4">THAL066</strain>
    </source>
</reference>
<feature type="compositionally biased region" description="Basic and acidic residues" evidence="1">
    <location>
        <begin position="726"/>
        <end position="737"/>
    </location>
</feature>
<feature type="region of interest" description="Disordered" evidence="1">
    <location>
        <begin position="704"/>
        <end position="800"/>
    </location>
</feature>
<evidence type="ECO:0000256" key="1">
    <source>
        <dbReference type="SAM" id="MobiDB-lite"/>
    </source>
</evidence>
<feature type="transmembrane region" description="Helical" evidence="2">
    <location>
        <begin position="1129"/>
        <end position="1154"/>
    </location>
</feature>
<dbReference type="Proteomes" id="UP000530660">
    <property type="component" value="Unassembled WGS sequence"/>
</dbReference>
<feature type="compositionally biased region" description="Polar residues" evidence="1">
    <location>
        <begin position="772"/>
        <end position="781"/>
    </location>
</feature>